<feature type="region of interest" description="Disordered" evidence="2">
    <location>
        <begin position="125"/>
        <end position="152"/>
    </location>
</feature>
<sequence>MGEQDPEAHRAKILIEFMKSKPQMFQGLEKPKVARRWLKEIKKKFDAFEVPKEYRIGFTTYLFEGLAENWWDSVVDAYDVSDLSWGQFSRLFRKNYRRQGSSSRRSKRDQSRVCSNCGLTGHRKRNCPRRQQRSWGAHTSQTQPASYLNGSTSFASASQPPGLLPKYYLNPGSSFPSASQPHGLLRQYYHQK</sequence>
<dbReference type="Gene3D" id="4.10.60.10">
    <property type="entry name" value="Zinc finger, CCHC-type"/>
    <property type="match status" value="1"/>
</dbReference>
<dbReference type="InterPro" id="IPR036875">
    <property type="entry name" value="Znf_CCHC_sf"/>
</dbReference>
<dbReference type="KEGG" id="mnt:21401174"/>
<dbReference type="GO" id="GO:0003676">
    <property type="term" value="F:nucleic acid binding"/>
    <property type="evidence" value="ECO:0007669"/>
    <property type="project" value="InterPro"/>
</dbReference>
<dbReference type="Proteomes" id="UP000030645">
    <property type="component" value="Unassembled WGS sequence"/>
</dbReference>
<dbReference type="OrthoDB" id="1158383at2759"/>
<evidence type="ECO:0000313" key="4">
    <source>
        <dbReference type="EMBL" id="EXB36041.1"/>
    </source>
</evidence>
<gene>
    <name evidence="4" type="ORF">L484_018198</name>
</gene>
<feature type="domain" description="CCHC-type" evidence="3">
    <location>
        <begin position="114"/>
        <end position="129"/>
    </location>
</feature>
<keyword evidence="5" id="KW-1185">Reference proteome</keyword>
<proteinExistence type="predicted"/>
<feature type="compositionally biased region" description="Polar residues" evidence="2">
    <location>
        <begin position="133"/>
        <end position="152"/>
    </location>
</feature>
<keyword evidence="1" id="KW-0863">Zinc-finger</keyword>
<keyword evidence="1" id="KW-0862">Zinc</keyword>
<dbReference type="EMBL" id="KE343571">
    <property type="protein sequence ID" value="EXB36041.1"/>
    <property type="molecule type" value="Genomic_DNA"/>
</dbReference>
<evidence type="ECO:0000256" key="2">
    <source>
        <dbReference type="SAM" id="MobiDB-lite"/>
    </source>
</evidence>
<dbReference type="InterPro" id="IPR001878">
    <property type="entry name" value="Znf_CCHC"/>
</dbReference>
<protein>
    <recommendedName>
        <fullName evidence="3">CCHC-type domain-containing protein</fullName>
    </recommendedName>
</protein>
<dbReference type="Pfam" id="PF19259">
    <property type="entry name" value="Ty3_capsid"/>
    <property type="match status" value="1"/>
</dbReference>
<dbReference type="SMART" id="SM00343">
    <property type="entry name" value="ZnF_C2HC"/>
    <property type="match status" value="1"/>
</dbReference>
<evidence type="ECO:0000313" key="5">
    <source>
        <dbReference type="Proteomes" id="UP000030645"/>
    </source>
</evidence>
<name>W9QFR2_9ROSA</name>
<accession>W9QFR2</accession>
<dbReference type="GO" id="GO:0008270">
    <property type="term" value="F:zinc ion binding"/>
    <property type="evidence" value="ECO:0007669"/>
    <property type="project" value="UniProtKB-KW"/>
</dbReference>
<dbReference type="Pfam" id="PF00098">
    <property type="entry name" value="zf-CCHC"/>
    <property type="match status" value="1"/>
</dbReference>
<dbReference type="InterPro" id="IPR045358">
    <property type="entry name" value="Ty3_capsid"/>
</dbReference>
<dbReference type="SUPFAM" id="SSF57756">
    <property type="entry name" value="Retrovirus zinc finger-like domains"/>
    <property type="match status" value="1"/>
</dbReference>
<dbReference type="PROSITE" id="PS50158">
    <property type="entry name" value="ZF_CCHC"/>
    <property type="match status" value="1"/>
</dbReference>
<evidence type="ECO:0000259" key="3">
    <source>
        <dbReference type="PROSITE" id="PS50158"/>
    </source>
</evidence>
<keyword evidence="1" id="KW-0479">Metal-binding</keyword>
<reference evidence="5" key="1">
    <citation type="submission" date="2013-01" db="EMBL/GenBank/DDBJ databases">
        <title>Draft Genome Sequence of a Mulberry Tree, Morus notabilis C.K. Schneid.</title>
        <authorList>
            <person name="He N."/>
            <person name="Zhao S."/>
        </authorList>
    </citation>
    <scope>NUCLEOTIDE SEQUENCE</scope>
</reference>
<organism evidence="4 5">
    <name type="scientific">Morus notabilis</name>
    <dbReference type="NCBI Taxonomy" id="981085"/>
    <lineage>
        <taxon>Eukaryota</taxon>
        <taxon>Viridiplantae</taxon>
        <taxon>Streptophyta</taxon>
        <taxon>Embryophyta</taxon>
        <taxon>Tracheophyta</taxon>
        <taxon>Spermatophyta</taxon>
        <taxon>Magnoliopsida</taxon>
        <taxon>eudicotyledons</taxon>
        <taxon>Gunneridae</taxon>
        <taxon>Pentapetalae</taxon>
        <taxon>rosids</taxon>
        <taxon>fabids</taxon>
        <taxon>Rosales</taxon>
        <taxon>Moraceae</taxon>
        <taxon>Moreae</taxon>
        <taxon>Morus</taxon>
    </lineage>
</organism>
<dbReference type="AlphaFoldDB" id="W9QFR2"/>
<evidence type="ECO:0000256" key="1">
    <source>
        <dbReference type="PROSITE-ProRule" id="PRU00047"/>
    </source>
</evidence>